<evidence type="ECO:0000313" key="12">
    <source>
        <dbReference type="Proteomes" id="UP001320159"/>
    </source>
</evidence>
<sequence>MHVNLPEEALRSYEEAGNILKDIKRKLYGQIKDGVKLLDIAELVEGEIRACGGTPAFPCNISINEIASHYTPSNSDKWKFSRGDIVKIDIGAYVDGYIADSAFTMEVETDENSDFIRVVEKTLDEALKSIKPGVYTCDIGRIIHDTAASEGYNVLKELFGHNLTRYALHGGVTIPNYDDNKKGKVREGDVLAIEPFITAGTGKIVRKAGGNIYQMIRENPIYPATEEERELLKEISKKFGSLPFAERWLSNVSGLEGLVRSASVRSYPVLISSDRKIVAQSEHTVIVESEGCRVIT</sequence>
<evidence type="ECO:0000256" key="9">
    <source>
        <dbReference type="RuleBase" id="RU003653"/>
    </source>
</evidence>
<dbReference type="InterPro" id="IPR002468">
    <property type="entry name" value="Pept_M24A_MAP2"/>
</dbReference>
<dbReference type="GO" id="GO:0046872">
    <property type="term" value="F:metal ion binding"/>
    <property type="evidence" value="ECO:0007669"/>
    <property type="project" value="UniProtKB-UniRule"/>
</dbReference>
<evidence type="ECO:0000256" key="3">
    <source>
        <dbReference type="ARBA" id="ARBA00001954"/>
    </source>
</evidence>
<evidence type="ECO:0000259" key="10">
    <source>
        <dbReference type="Pfam" id="PF00557"/>
    </source>
</evidence>
<keyword evidence="12" id="KW-1185">Reference proteome</keyword>
<feature type="binding site" evidence="8">
    <location>
        <position position="282"/>
    </location>
    <ligand>
        <name>a divalent metal cation</name>
        <dbReference type="ChEBI" id="CHEBI:60240"/>
        <label>1</label>
    </ligand>
</feature>
<dbReference type="NCBIfam" id="TIGR00501">
    <property type="entry name" value="met_pdase_II"/>
    <property type="match status" value="1"/>
</dbReference>
<proteinExistence type="inferred from homology"/>
<evidence type="ECO:0000256" key="1">
    <source>
        <dbReference type="ARBA" id="ARBA00000294"/>
    </source>
</evidence>
<reference evidence="11 12" key="1">
    <citation type="submission" date="2017-11" db="EMBL/GenBank/DDBJ databases">
        <title>Isolation and Characterization of Family Methanocellaceae Species from Potential Methane Hydrate Area Offshore Southwestern Taiwan.</title>
        <authorList>
            <person name="Zhang W.-L."/>
            <person name="Chen W.-C."/>
            <person name="Lai M.-C."/>
            <person name="Chen S.-C."/>
        </authorList>
    </citation>
    <scope>NUCLEOTIDE SEQUENCE [LARGE SCALE GENOMIC DNA]</scope>
    <source>
        <strain evidence="11 12">CWC-04</strain>
    </source>
</reference>
<comment type="catalytic activity">
    <reaction evidence="1 8 9">
        <text>Release of N-terminal amino acids, preferentially methionine, from peptides and arylamides.</text>
        <dbReference type="EC" id="3.4.11.18"/>
    </reaction>
</comment>
<dbReference type="Gene3D" id="3.90.230.10">
    <property type="entry name" value="Creatinase/methionine aminopeptidase superfamily"/>
    <property type="match status" value="1"/>
</dbReference>
<feature type="binding site" evidence="8">
    <location>
        <position position="194"/>
    </location>
    <ligand>
        <name>a divalent metal cation</name>
        <dbReference type="ChEBI" id="CHEBI:60240"/>
        <label>2</label>
        <note>catalytic</note>
    </ligand>
</feature>
<accession>A0AAP2R9W7</accession>
<evidence type="ECO:0000256" key="5">
    <source>
        <dbReference type="ARBA" id="ARBA00022670"/>
    </source>
</evidence>
<feature type="binding site" evidence="8">
    <location>
        <position position="100"/>
    </location>
    <ligand>
        <name>a divalent metal cation</name>
        <dbReference type="ChEBI" id="CHEBI:60240"/>
        <label>1</label>
    </ligand>
</feature>
<comment type="cofactor">
    <cofactor evidence="3">
        <name>Fe(2+)</name>
        <dbReference type="ChEBI" id="CHEBI:29033"/>
    </cofactor>
</comment>
<dbReference type="PANTHER" id="PTHR45777">
    <property type="entry name" value="METHIONINE AMINOPEPTIDASE 2"/>
    <property type="match status" value="1"/>
</dbReference>
<name>A0AAP2R9W7_9EURY</name>
<keyword evidence="4 8" id="KW-0031">Aminopeptidase</keyword>
<feature type="binding site" evidence="8">
    <location>
        <position position="89"/>
    </location>
    <ligand>
        <name>a divalent metal cation</name>
        <dbReference type="ChEBI" id="CHEBI:60240"/>
        <label>1</label>
    </ligand>
</feature>
<comment type="similarity">
    <text evidence="8">Belongs to the peptidase M24A family. Methionine aminopeptidase archaeal type 2 subfamily.</text>
</comment>
<feature type="binding site" evidence="8">
    <location>
        <position position="69"/>
    </location>
    <ligand>
        <name>substrate</name>
    </ligand>
</feature>
<feature type="domain" description="Peptidase M24" evidence="10">
    <location>
        <begin position="13"/>
        <end position="202"/>
    </location>
</feature>
<dbReference type="GO" id="GO:0070006">
    <property type="term" value="F:metalloaminopeptidase activity"/>
    <property type="evidence" value="ECO:0007669"/>
    <property type="project" value="UniProtKB-UniRule"/>
</dbReference>
<dbReference type="GO" id="GO:0004239">
    <property type="term" value="F:initiator methionyl aminopeptidase activity"/>
    <property type="evidence" value="ECO:0007669"/>
    <property type="project" value="UniProtKB-UniRule"/>
</dbReference>
<dbReference type="Gene3D" id="1.10.10.10">
    <property type="entry name" value="Winged helix-like DNA-binding domain superfamily/Winged helix DNA-binding domain"/>
    <property type="match status" value="1"/>
</dbReference>
<dbReference type="GO" id="GO:0006508">
    <property type="term" value="P:proteolysis"/>
    <property type="evidence" value="ECO:0007669"/>
    <property type="project" value="UniProtKB-KW"/>
</dbReference>
<evidence type="ECO:0000313" key="11">
    <source>
        <dbReference type="EMBL" id="MCD1293596.1"/>
    </source>
</evidence>
<feature type="binding site" evidence="8">
    <location>
        <position position="100"/>
    </location>
    <ligand>
        <name>a divalent metal cation</name>
        <dbReference type="ChEBI" id="CHEBI:60240"/>
        <label>2</label>
        <note>catalytic</note>
    </ligand>
</feature>
<dbReference type="InterPro" id="IPR036388">
    <property type="entry name" value="WH-like_DNA-bd_sf"/>
</dbReference>
<comment type="subunit">
    <text evidence="8">Monomer.</text>
</comment>
<organism evidence="11 12">
    <name type="scientific">Methanooceanicella nereidis</name>
    <dbReference type="NCBI Taxonomy" id="2052831"/>
    <lineage>
        <taxon>Archaea</taxon>
        <taxon>Methanobacteriati</taxon>
        <taxon>Methanobacteriota</taxon>
        <taxon>Stenosarchaea group</taxon>
        <taxon>Methanomicrobia</taxon>
        <taxon>Methanocellales</taxon>
        <taxon>Methanocellaceae</taxon>
        <taxon>Methanooceanicella</taxon>
    </lineage>
</organism>
<feature type="binding site" evidence="8">
    <location>
        <position position="282"/>
    </location>
    <ligand>
        <name>a divalent metal cation</name>
        <dbReference type="ChEBI" id="CHEBI:60240"/>
        <label>2</label>
        <note>catalytic</note>
    </ligand>
</feature>
<keyword evidence="6 8" id="KW-0479">Metal-binding</keyword>
<dbReference type="AlphaFoldDB" id="A0AAP2R9W7"/>
<keyword evidence="7 8" id="KW-0378">Hydrolase</keyword>
<dbReference type="EC" id="3.4.11.18" evidence="8 9"/>
<comment type="cofactor">
    <cofactor evidence="8">
        <name>Co(2+)</name>
        <dbReference type="ChEBI" id="CHEBI:48828"/>
    </cofactor>
    <cofactor evidence="8">
        <name>Zn(2+)</name>
        <dbReference type="ChEBI" id="CHEBI:29105"/>
    </cofactor>
    <cofactor evidence="8">
        <name>Mn(2+)</name>
        <dbReference type="ChEBI" id="CHEBI:29035"/>
    </cofactor>
    <cofactor evidence="8">
        <name>Fe(2+)</name>
        <dbReference type="ChEBI" id="CHEBI:29033"/>
    </cofactor>
    <text evidence="8">Binds 2 divalent metal cations per subunit. Has a high-affinity and a low affinity metal-binding site. The true nature of the physiological cofactor is under debate. The enzyme is active with cobalt, zinc, manganese or divalent iron ions. Most likely, methionine aminopeptidases function as mononuclear Fe(2+)-metalloproteases under physiological conditions, and the catalytically relevant metal-binding site has been assigned to the histidine-containing high-affinity site.</text>
</comment>
<evidence type="ECO:0000256" key="6">
    <source>
        <dbReference type="ARBA" id="ARBA00022723"/>
    </source>
</evidence>
<evidence type="ECO:0000256" key="8">
    <source>
        <dbReference type="HAMAP-Rule" id="MF_01975"/>
    </source>
</evidence>
<comment type="cofactor">
    <cofactor evidence="2">
        <name>Mn(2+)</name>
        <dbReference type="ChEBI" id="CHEBI:29035"/>
    </cofactor>
</comment>
<dbReference type="InterPro" id="IPR028595">
    <property type="entry name" value="MetAP_archaeal"/>
</dbReference>
<dbReference type="PRINTS" id="PR00599">
    <property type="entry name" value="MAPEPTIDASE"/>
</dbReference>
<dbReference type="GO" id="GO:0005737">
    <property type="term" value="C:cytoplasm"/>
    <property type="evidence" value="ECO:0007669"/>
    <property type="project" value="TreeGrafter"/>
</dbReference>
<feature type="binding site" evidence="8">
    <location>
        <position position="169"/>
    </location>
    <ligand>
        <name>substrate</name>
    </ligand>
</feature>
<protein>
    <recommendedName>
        <fullName evidence="8 9">Methionine aminopeptidase</fullName>
        <shortName evidence="8">MAP</shortName>
        <shortName evidence="8">MetAP</shortName>
        <ecNumber evidence="8 9">3.4.11.18</ecNumber>
    </recommendedName>
    <alternativeName>
        <fullName evidence="8">Peptidase M</fullName>
    </alternativeName>
</protein>
<dbReference type="InterPro" id="IPR001714">
    <property type="entry name" value="Pept_M24_MAP"/>
</dbReference>
<comment type="function">
    <text evidence="8 9">Removes the N-terminal methionine from nascent proteins. The N-terminal methionine is often cleaved when the second residue in the primary sequence is small and uncharged (Met-Ala-, Cys, Gly, Pro, Ser, Thr, or Val).</text>
</comment>
<dbReference type="InterPro" id="IPR050247">
    <property type="entry name" value="Met_Aminopeptidase_Type2"/>
</dbReference>
<dbReference type="InterPro" id="IPR036390">
    <property type="entry name" value="WH_DNA-bd_sf"/>
</dbReference>
<keyword evidence="5 8" id="KW-0645">Protease</keyword>
<dbReference type="SUPFAM" id="SSF55920">
    <property type="entry name" value="Creatinase/aminopeptidase"/>
    <property type="match status" value="1"/>
</dbReference>
<dbReference type="PANTHER" id="PTHR45777:SF2">
    <property type="entry name" value="METHIONINE AMINOPEPTIDASE 2"/>
    <property type="match status" value="1"/>
</dbReference>
<dbReference type="InterPro" id="IPR036005">
    <property type="entry name" value="Creatinase/aminopeptidase-like"/>
</dbReference>
<dbReference type="Pfam" id="PF00557">
    <property type="entry name" value="Peptidase_M24"/>
    <property type="match status" value="1"/>
</dbReference>
<dbReference type="Proteomes" id="UP001320159">
    <property type="component" value="Unassembled WGS sequence"/>
</dbReference>
<dbReference type="EMBL" id="PGCK01000001">
    <property type="protein sequence ID" value="MCD1293596.1"/>
    <property type="molecule type" value="Genomic_DNA"/>
</dbReference>
<dbReference type="RefSeq" id="WP_230739628.1">
    <property type="nucleotide sequence ID" value="NZ_PGCK01000001.1"/>
</dbReference>
<evidence type="ECO:0000256" key="4">
    <source>
        <dbReference type="ARBA" id="ARBA00022438"/>
    </source>
</evidence>
<comment type="caution">
    <text evidence="11">The sequence shown here is derived from an EMBL/GenBank/DDBJ whole genome shotgun (WGS) entry which is preliminary data.</text>
</comment>
<dbReference type="HAMAP" id="MF_01975">
    <property type="entry name" value="MetAP_2_arc"/>
    <property type="match status" value="1"/>
</dbReference>
<gene>
    <name evidence="8" type="primary">map</name>
    <name evidence="11" type="ORF">CUJ83_01110</name>
</gene>
<feature type="binding site" evidence="8">
    <location>
        <position position="161"/>
    </location>
    <ligand>
        <name>a divalent metal cation</name>
        <dbReference type="ChEBI" id="CHEBI:60240"/>
        <label>2</label>
        <note>catalytic</note>
    </ligand>
</feature>
<evidence type="ECO:0000256" key="7">
    <source>
        <dbReference type="ARBA" id="ARBA00022801"/>
    </source>
</evidence>
<dbReference type="SUPFAM" id="SSF46785">
    <property type="entry name" value="Winged helix' DNA-binding domain"/>
    <property type="match status" value="1"/>
</dbReference>
<dbReference type="InterPro" id="IPR000994">
    <property type="entry name" value="Pept_M24"/>
</dbReference>
<evidence type="ECO:0000256" key="2">
    <source>
        <dbReference type="ARBA" id="ARBA00001936"/>
    </source>
</evidence>